<evidence type="ECO:0000256" key="1">
    <source>
        <dbReference type="ARBA" id="ARBA00023015"/>
    </source>
</evidence>
<dbReference type="RefSeq" id="WP_378534750.1">
    <property type="nucleotide sequence ID" value="NZ_JBHSBH010000010.1"/>
</dbReference>
<reference evidence="7" key="1">
    <citation type="journal article" date="2019" name="Int. J. Syst. Evol. Microbiol.">
        <title>The Global Catalogue of Microorganisms (GCM) 10K type strain sequencing project: providing services to taxonomists for standard genome sequencing and annotation.</title>
        <authorList>
            <consortium name="The Broad Institute Genomics Platform"/>
            <consortium name="The Broad Institute Genome Sequencing Center for Infectious Disease"/>
            <person name="Wu L."/>
            <person name="Ma J."/>
        </authorList>
    </citation>
    <scope>NUCLEOTIDE SEQUENCE [LARGE SCALE GENOMIC DNA]</scope>
    <source>
        <strain evidence="7">TBRC 1826</strain>
    </source>
</reference>
<dbReference type="InterPro" id="IPR050109">
    <property type="entry name" value="HTH-type_TetR-like_transc_reg"/>
</dbReference>
<dbReference type="EMBL" id="JBHSBH010000010">
    <property type="protein sequence ID" value="MFC3997645.1"/>
    <property type="molecule type" value="Genomic_DNA"/>
</dbReference>
<dbReference type="PROSITE" id="PS50977">
    <property type="entry name" value="HTH_TETR_2"/>
    <property type="match status" value="1"/>
</dbReference>
<evidence type="ECO:0000313" key="7">
    <source>
        <dbReference type="Proteomes" id="UP001595847"/>
    </source>
</evidence>
<dbReference type="PRINTS" id="PR00455">
    <property type="entry name" value="HTHTETR"/>
</dbReference>
<evidence type="ECO:0000256" key="2">
    <source>
        <dbReference type="ARBA" id="ARBA00023125"/>
    </source>
</evidence>
<keyword evidence="3" id="KW-0804">Transcription</keyword>
<dbReference type="Pfam" id="PF17754">
    <property type="entry name" value="TetR_C_14"/>
    <property type="match status" value="1"/>
</dbReference>
<dbReference type="Proteomes" id="UP001595847">
    <property type="component" value="Unassembled WGS sequence"/>
</dbReference>
<evidence type="ECO:0000256" key="4">
    <source>
        <dbReference type="PROSITE-ProRule" id="PRU00335"/>
    </source>
</evidence>
<comment type="caution">
    <text evidence="6">The sequence shown here is derived from an EMBL/GenBank/DDBJ whole genome shotgun (WGS) entry which is preliminary data.</text>
</comment>
<evidence type="ECO:0000313" key="6">
    <source>
        <dbReference type="EMBL" id="MFC3997645.1"/>
    </source>
</evidence>
<dbReference type="InterPro" id="IPR009057">
    <property type="entry name" value="Homeodomain-like_sf"/>
</dbReference>
<dbReference type="PANTHER" id="PTHR30055">
    <property type="entry name" value="HTH-TYPE TRANSCRIPTIONAL REGULATOR RUTR"/>
    <property type="match status" value="1"/>
</dbReference>
<evidence type="ECO:0000259" key="5">
    <source>
        <dbReference type="PROSITE" id="PS50977"/>
    </source>
</evidence>
<dbReference type="SUPFAM" id="SSF46689">
    <property type="entry name" value="Homeodomain-like"/>
    <property type="match status" value="1"/>
</dbReference>
<dbReference type="InterPro" id="IPR041347">
    <property type="entry name" value="MftR_C"/>
</dbReference>
<accession>A0ABV8FNC0</accession>
<keyword evidence="2 4" id="KW-0238">DNA-binding</keyword>
<dbReference type="PANTHER" id="PTHR30055:SF234">
    <property type="entry name" value="HTH-TYPE TRANSCRIPTIONAL REGULATOR BETI"/>
    <property type="match status" value="1"/>
</dbReference>
<dbReference type="Gene3D" id="1.10.357.10">
    <property type="entry name" value="Tetracycline Repressor, domain 2"/>
    <property type="match status" value="1"/>
</dbReference>
<keyword evidence="1" id="KW-0805">Transcription regulation</keyword>
<organism evidence="6 7">
    <name type="scientific">Nocardiopsis sediminis</name>
    <dbReference type="NCBI Taxonomy" id="1778267"/>
    <lineage>
        <taxon>Bacteria</taxon>
        <taxon>Bacillati</taxon>
        <taxon>Actinomycetota</taxon>
        <taxon>Actinomycetes</taxon>
        <taxon>Streptosporangiales</taxon>
        <taxon>Nocardiopsidaceae</taxon>
        <taxon>Nocardiopsis</taxon>
    </lineage>
</organism>
<evidence type="ECO:0000256" key="3">
    <source>
        <dbReference type="ARBA" id="ARBA00023163"/>
    </source>
</evidence>
<protein>
    <submittedName>
        <fullName evidence="6">TetR/AcrR family transcriptional regulator</fullName>
    </submittedName>
</protein>
<dbReference type="InterPro" id="IPR001647">
    <property type="entry name" value="HTH_TetR"/>
</dbReference>
<gene>
    <name evidence="6" type="ORF">ACFOVU_17055</name>
</gene>
<keyword evidence="7" id="KW-1185">Reference proteome</keyword>
<name>A0ABV8FNC0_9ACTN</name>
<dbReference type="Pfam" id="PF00440">
    <property type="entry name" value="TetR_N"/>
    <property type="match status" value="1"/>
</dbReference>
<sequence>MDESRRERKKRQTRRLIAETAVRLFAEQGYEQTTVAQIASAADVATKTFFNHFPSKDDVLFEDTRRHRDVALAVIADRDPRDGITELLGRVYDAMMDDYLDQGVGGRDKGLMETYTELLVSVPALQAKALHQSVDLQRRIAEALADAFPDELDPVSAGAVVGSMVGAVQGAALASMERDQSQDQLFEAMRRGRDIALRGLHAF</sequence>
<proteinExistence type="predicted"/>
<feature type="domain" description="HTH tetR-type" evidence="5">
    <location>
        <begin position="11"/>
        <end position="71"/>
    </location>
</feature>
<feature type="DNA-binding region" description="H-T-H motif" evidence="4">
    <location>
        <begin position="34"/>
        <end position="53"/>
    </location>
</feature>